<protein>
    <recommendedName>
        <fullName evidence="10">NHLM bacteriocin system secretion protein</fullName>
    </recommendedName>
</protein>
<evidence type="ECO:0000256" key="7">
    <source>
        <dbReference type="SAM" id="Phobius"/>
    </source>
</evidence>
<evidence type="ECO:0000256" key="1">
    <source>
        <dbReference type="ARBA" id="ARBA00004167"/>
    </source>
</evidence>
<name>A0ABN8G4R1_9BACL</name>
<dbReference type="PANTHER" id="PTHR30386">
    <property type="entry name" value="MEMBRANE FUSION SUBUNIT OF EMRAB-TOLC MULTIDRUG EFFLUX PUMP"/>
    <property type="match status" value="1"/>
</dbReference>
<dbReference type="Gene3D" id="2.40.50.100">
    <property type="match status" value="1"/>
</dbReference>
<gene>
    <name evidence="8" type="ORF">PAECIP111893_00709</name>
</gene>
<evidence type="ECO:0000313" key="9">
    <source>
        <dbReference type="Proteomes" id="UP000838686"/>
    </source>
</evidence>
<accession>A0ABN8G4R1</accession>
<keyword evidence="5 7" id="KW-0472">Membrane</keyword>
<evidence type="ECO:0000256" key="6">
    <source>
        <dbReference type="SAM" id="Coils"/>
    </source>
</evidence>
<dbReference type="PANTHER" id="PTHR30386:SF26">
    <property type="entry name" value="TRANSPORT PROTEIN COMB"/>
    <property type="match status" value="1"/>
</dbReference>
<feature type="coiled-coil region" evidence="6">
    <location>
        <begin position="128"/>
        <end position="155"/>
    </location>
</feature>
<proteinExistence type="inferred from homology"/>
<keyword evidence="3 7" id="KW-0812">Transmembrane</keyword>
<dbReference type="SUPFAM" id="SSF111369">
    <property type="entry name" value="HlyD-like secretion proteins"/>
    <property type="match status" value="1"/>
</dbReference>
<keyword evidence="4 7" id="KW-1133">Transmembrane helix</keyword>
<keyword evidence="9" id="KW-1185">Reference proteome</keyword>
<evidence type="ECO:0008006" key="10">
    <source>
        <dbReference type="Google" id="ProtNLM"/>
    </source>
</evidence>
<dbReference type="InterPro" id="IPR050739">
    <property type="entry name" value="MFP"/>
</dbReference>
<evidence type="ECO:0000313" key="8">
    <source>
        <dbReference type="EMBL" id="CAH1195519.1"/>
    </source>
</evidence>
<dbReference type="RefSeq" id="WP_236338995.1">
    <property type="nucleotide sequence ID" value="NZ_CAKMMF010000003.1"/>
</dbReference>
<dbReference type="EMBL" id="CAKMMF010000003">
    <property type="protein sequence ID" value="CAH1195519.1"/>
    <property type="molecule type" value="Genomic_DNA"/>
</dbReference>
<evidence type="ECO:0000256" key="3">
    <source>
        <dbReference type="ARBA" id="ARBA00022692"/>
    </source>
</evidence>
<comment type="caution">
    <text evidence="8">The sequence shown here is derived from an EMBL/GenBank/DDBJ whole genome shotgun (WGS) entry which is preliminary data.</text>
</comment>
<dbReference type="NCBIfam" id="TIGR03794">
    <property type="entry name" value="NHLM_micro_HlyD"/>
    <property type="match status" value="1"/>
</dbReference>
<dbReference type="Proteomes" id="UP000838686">
    <property type="component" value="Unassembled WGS sequence"/>
</dbReference>
<comment type="subcellular location">
    <subcellularLocation>
        <location evidence="1">Membrane</location>
        <topology evidence="1">Single-pass membrane protein</topology>
    </subcellularLocation>
</comment>
<evidence type="ECO:0000256" key="5">
    <source>
        <dbReference type="ARBA" id="ARBA00023136"/>
    </source>
</evidence>
<organism evidence="8 9">
    <name type="scientific">Paenibacillus plantiphilus</name>
    <dbReference type="NCBI Taxonomy" id="2905650"/>
    <lineage>
        <taxon>Bacteria</taxon>
        <taxon>Bacillati</taxon>
        <taxon>Bacillota</taxon>
        <taxon>Bacilli</taxon>
        <taxon>Bacillales</taxon>
        <taxon>Paenibacillaceae</taxon>
        <taxon>Paenibacillus</taxon>
    </lineage>
</organism>
<evidence type="ECO:0000256" key="4">
    <source>
        <dbReference type="ARBA" id="ARBA00022989"/>
    </source>
</evidence>
<reference evidence="8" key="1">
    <citation type="submission" date="2022-01" db="EMBL/GenBank/DDBJ databases">
        <authorList>
            <person name="Criscuolo A."/>
        </authorList>
    </citation>
    <scope>NUCLEOTIDE SEQUENCE</scope>
    <source>
        <strain evidence="8">CIP111893</strain>
    </source>
</reference>
<keyword evidence="6" id="KW-0175">Coiled coil</keyword>
<comment type="similarity">
    <text evidence="2">Belongs to the membrane fusion protein (MFP) (TC 8.A.1) family.</text>
</comment>
<evidence type="ECO:0000256" key="2">
    <source>
        <dbReference type="ARBA" id="ARBA00009477"/>
    </source>
</evidence>
<feature type="transmembrane region" description="Helical" evidence="7">
    <location>
        <begin position="32"/>
        <end position="51"/>
    </location>
</feature>
<sequence length="319" mass="34237">MNNNVFRKVSVERLSSPEQLDNLVRVTSPRGWLALCGLGLMIATALYWGIFGTMSTKVSGQGVLIRPGGLKTIHTSSTGTISNIRVVEHDTVKRGDVIAWIEQPELLERIKATKLSISALAANNAPDDAQSGAELAALEQQLNQLQTDYEYASKVISPYTGKVIEVIANQGNYIGNGSAIIRLETHGVQTDELIAVMYVSVHQGKQLLPGMDVRISPSSINREEHGSLVGQVVSVSEFPVTLQGMMATLGNEGLVQQMAEQGVSLEVRVNLVPDSKTFSGYGWTTADGPPVRLNSGTIVNGAITASSERPIASIIPQFK</sequence>
<dbReference type="InterPro" id="IPR022275">
    <property type="entry name" value="NHPM_bacteriocin_SS_HylD"/>
</dbReference>